<dbReference type="InterPro" id="IPR009078">
    <property type="entry name" value="Ferritin-like_SF"/>
</dbReference>
<evidence type="ECO:0000313" key="1">
    <source>
        <dbReference type="EMBL" id="MDT7827579.1"/>
    </source>
</evidence>
<protein>
    <submittedName>
        <fullName evidence="1">DUF892 family protein</fullName>
    </submittedName>
</protein>
<sequence>MEKKIMRDLFERQLQNLYNSELLILNILPEMLKYATDKELKEIIRRYTEQTYDQKQRLVEIGEYLHIRFKINDGKIILGLLEETRDLFADFPGGFLMDVGIISKIQHIGHFQISAYETALLYAKALDIKEVADQLDETLWEAYEGDENCGDYARNLIFNKN</sequence>
<reference evidence="1 2" key="1">
    <citation type="submission" date="2023-09" db="EMBL/GenBank/DDBJ databases">
        <title>Novel taxa isolated from Blanes Bay.</title>
        <authorList>
            <person name="Rey-Velasco X."/>
            <person name="Lucena T."/>
        </authorList>
    </citation>
    <scope>NUCLEOTIDE SEQUENCE [LARGE SCALE GENOMIC DNA]</scope>
    <source>
        <strain evidence="1 2">S334</strain>
    </source>
</reference>
<dbReference type="PANTHER" id="PTHR30565">
    <property type="entry name" value="PROTEIN YCIF"/>
    <property type="match status" value="1"/>
</dbReference>
<dbReference type="EMBL" id="JAVTTP010000001">
    <property type="protein sequence ID" value="MDT7827579.1"/>
    <property type="molecule type" value="Genomic_DNA"/>
</dbReference>
<dbReference type="InterPro" id="IPR047114">
    <property type="entry name" value="YciF"/>
</dbReference>
<dbReference type="InterPro" id="IPR012347">
    <property type="entry name" value="Ferritin-like"/>
</dbReference>
<proteinExistence type="predicted"/>
<dbReference type="RefSeq" id="WP_314012558.1">
    <property type="nucleotide sequence ID" value="NZ_JAVTTP010000001.1"/>
</dbReference>
<dbReference type="Gene3D" id="1.20.1260.10">
    <property type="match status" value="1"/>
</dbReference>
<dbReference type="InterPro" id="IPR010287">
    <property type="entry name" value="DUF892_YciF-like"/>
</dbReference>
<keyword evidence="2" id="KW-1185">Reference proteome</keyword>
<name>A0ABU3L1H5_9FLAO</name>
<organism evidence="1 2">
    <name type="scientific">Pricia mediterranea</name>
    <dbReference type="NCBI Taxonomy" id="3076079"/>
    <lineage>
        <taxon>Bacteria</taxon>
        <taxon>Pseudomonadati</taxon>
        <taxon>Bacteroidota</taxon>
        <taxon>Flavobacteriia</taxon>
        <taxon>Flavobacteriales</taxon>
        <taxon>Flavobacteriaceae</taxon>
        <taxon>Pricia</taxon>
    </lineage>
</organism>
<comment type="caution">
    <text evidence="1">The sequence shown here is derived from an EMBL/GenBank/DDBJ whole genome shotgun (WGS) entry which is preliminary data.</text>
</comment>
<evidence type="ECO:0000313" key="2">
    <source>
        <dbReference type="Proteomes" id="UP001250656"/>
    </source>
</evidence>
<dbReference type="PANTHER" id="PTHR30565:SF9">
    <property type="entry name" value="PROTEIN YCIF"/>
    <property type="match status" value="1"/>
</dbReference>
<dbReference type="Proteomes" id="UP001250656">
    <property type="component" value="Unassembled WGS sequence"/>
</dbReference>
<dbReference type="Pfam" id="PF05974">
    <property type="entry name" value="DUF892"/>
    <property type="match status" value="1"/>
</dbReference>
<dbReference type="SUPFAM" id="SSF47240">
    <property type="entry name" value="Ferritin-like"/>
    <property type="match status" value="1"/>
</dbReference>
<accession>A0ABU3L1H5</accession>
<gene>
    <name evidence="1" type="ORF">RQM65_02730</name>
</gene>